<dbReference type="SMART" id="SM00369">
    <property type="entry name" value="LRR_TYP"/>
    <property type="match status" value="6"/>
</dbReference>
<feature type="transmembrane region" description="Helical" evidence="10">
    <location>
        <begin position="525"/>
        <end position="556"/>
    </location>
</feature>
<feature type="transmembrane region" description="Helical" evidence="10">
    <location>
        <begin position="595"/>
        <end position="615"/>
    </location>
</feature>
<dbReference type="PANTHER" id="PTHR48020">
    <property type="entry name" value="PROTON MYO-INOSITOL COTRANSPORTER"/>
    <property type="match status" value="1"/>
</dbReference>
<keyword evidence="8 10" id="KW-0472">Membrane</keyword>
<evidence type="ECO:0000256" key="6">
    <source>
        <dbReference type="ARBA" id="ARBA00022737"/>
    </source>
</evidence>
<dbReference type="InterPro" id="IPR005829">
    <property type="entry name" value="Sugar_transporter_CS"/>
</dbReference>
<dbReference type="InterPro" id="IPR003591">
    <property type="entry name" value="Leu-rich_rpt_typical-subtyp"/>
</dbReference>
<evidence type="ECO:0000256" key="4">
    <source>
        <dbReference type="ARBA" id="ARBA00022614"/>
    </source>
</evidence>
<keyword evidence="6" id="KW-0677">Repeat</keyword>
<feature type="transmembrane region" description="Helical" evidence="10">
    <location>
        <begin position="771"/>
        <end position="795"/>
    </location>
</feature>
<evidence type="ECO:0000259" key="11">
    <source>
        <dbReference type="PROSITE" id="PS50850"/>
    </source>
</evidence>
<evidence type="ECO:0000256" key="2">
    <source>
        <dbReference type="ARBA" id="ARBA00010992"/>
    </source>
</evidence>
<dbReference type="PROSITE" id="PS00217">
    <property type="entry name" value="SUGAR_TRANSPORT_2"/>
    <property type="match status" value="1"/>
</dbReference>
<organism evidence="12 13">
    <name type="scientific">Elysia crispata</name>
    <name type="common">lettuce slug</name>
    <dbReference type="NCBI Taxonomy" id="231223"/>
    <lineage>
        <taxon>Eukaryota</taxon>
        <taxon>Metazoa</taxon>
        <taxon>Spiralia</taxon>
        <taxon>Lophotrochozoa</taxon>
        <taxon>Mollusca</taxon>
        <taxon>Gastropoda</taxon>
        <taxon>Heterobranchia</taxon>
        <taxon>Euthyneura</taxon>
        <taxon>Panpulmonata</taxon>
        <taxon>Sacoglossa</taxon>
        <taxon>Placobranchoidea</taxon>
        <taxon>Plakobranchidae</taxon>
        <taxon>Elysia</taxon>
    </lineage>
</organism>
<proteinExistence type="inferred from homology"/>
<dbReference type="SUPFAM" id="SSF52058">
    <property type="entry name" value="L domain-like"/>
    <property type="match status" value="1"/>
</dbReference>
<comment type="caution">
    <text evidence="12">The sequence shown here is derived from an EMBL/GenBank/DDBJ whole genome shotgun (WGS) entry which is preliminary data.</text>
</comment>
<dbReference type="InterPro" id="IPR003663">
    <property type="entry name" value="Sugar/inositol_transpt"/>
</dbReference>
<evidence type="ECO:0000256" key="7">
    <source>
        <dbReference type="ARBA" id="ARBA00022989"/>
    </source>
</evidence>
<dbReference type="InterPro" id="IPR001611">
    <property type="entry name" value="Leu-rich_rpt"/>
</dbReference>
<comment type="similarity">
    <text evidence="2">Belongs to the major facilitator superfamily. Sugar transporter (TC 2.A.1.1) family.</text>
</comment>
<name>A0AAE1DYM7_9GAST</name>
<feature type="transmembrane region" description="Helical" evidence="10">
    <location>
        <begin position="1018"/>
        <end position="1036"/>
    </location>
</feature>
<evidence type="ECO:0000313" key="13">
    <source>
        <dbReference type="Proteomes" id="UP001283361"/>
    </source>
</evidence>
<feature type="transmembrane region" description="Helical" evidence="10">
    <location>
        <begin position="807"/>
        <end position="830"/>
    </location>
</feature>
<dbReference type="GO" id="GO:0005366">
    <property type="term" value="F:myo-inositol:proton symporter activity"/>
    <property type="evidence" value="ECO:0007669"/>
    <property type="project" value="TreeGrafter"/>
</dbReference>
<evidence type="ECO:0000256" key="9">
    <source>
        <dbReference type="SAM" id="MobiDB-lite"/>
    </source>
</evidence>
<dbReference type="Proteomes" id="UP001283361">
    <property type="component" value="Unassembled WGS sequence"/>
</dbReference>
<sequence>MLFSSEVSADSFCHEVKKDNKDFLICDHVTSKNIFNGSKTIERYKYVKISKSFIMPKQLSRFNSTIVLQMNDCFLEKIPDSGFSYFPNLEELRLNLNEIKVVPHGAFPNFIKAQSSTKQNYNTGTASKLKVLDLSSNSIHVIDDNSLMAKSLRKLDLRRNKIKDIKGKFKYLSGLEELQLDRNQLEILRRESFDKLHSLGSLSLSHNPIRYISYDAFYSLNRLTHLYLDETRITTVKWALRSPNNDALRGLQTFSVASNELRTMPEIFFVYLPNLTKIRLMNNPWACDENLMFLQVAIRQDASLFQSIEDISCSFPEYSLGQLVRDFNLSESTETARGTVTQGGRLSAASVLVICFAVDLLIVGVVISPRALRGLTVVQNRFWEKRRRTSRKLRGHPSDRVRAQWFFRANHCSFNFRVSVAFGLFRFLSFYLAMQGEETQVSEHDQEAMTHPEHAHPTSGEVQLQVPDTKPSGNTQLPDGPGSVPLVDFASPGKKAPQDEKVRSQDSSHDAPVEKKPANEMPTPTFVYVLAALATIGGFLFGYDIGIVAGSMLFIQPYFELSTFWQEAVVSGTVGAAAVAALMAGWLTDRVGRRATVMASSVVFTVGGVLMGAAPTKEVLLLGRVVAGLGVGLASVVVPVYVAEASPPHIRGRLVSLHQLLINTGIIVSSLLAGGFSYVVPHGWRFMLGMAAVPGVVQFFGFLFMPESPRWLVGKGKMEDAKAVLLRMRGGTDVEEELEEIRVTVLEAEKDSAEGIQHIMKILRSRHVRRALLVGCGLLFFQQWCGINTVIYYSGSVLKMAGFPVKYAIWLVTVPNLINFLSSFIGIYLVEKIGRRQLLIASLAGTIVGLVILAVGFQLAASNPATLSSTVVETDSSGNLVSACFSKHTSCDACVKDNSCGYCYSTKDDGSCLPSDNAVHSAVGRCNTSSSTELYYKWAYEFCPSDYTWVALIGMAVFVFAFAPGLGPMPWTINSEIYPLWARSTCNSVAACTAWVCNLIISFTFLTMTETVTIHGTFWLFAAITVVGVVFMVLLLPETKDKTLEEVEQLFMNDAELTALSAARVQRGDGKTL</sequence>
<evidence type="ECO:0000256" key="3">
    <source>
        <dbReference type="ARBA" id="ARBA00022448"/>
    </source>
</evidence>
<feature type="transmembrane region" description="Helical" evidence="10">
    <location>
        <begin position="568"/>
        <end position="588"/>
    </location>
</feature>
<feature type="transmembrane region" description="Helical" evidence="10">
    <location>
        <begin position="346"/>
        <end position="367"/>
    </location>
</feature>
<feature type="transmembrane region" description="Helical" evidence="10">
    <location>
        <begin position="686"/>
        <end position="705"/>
    </location>
</feature>
<evidence type="ECO:0000256" key="8">
    <source>
        <dbReference type="ARBA" id="ARBA00023136"/>
    </source>
</evidence>
<feature type="transmembrane region" description="Helical" evidence="10">
    <location>
        <begin position="837"/>
        <end position="861"/>
    </location>
</feature>
<dbReference type="InterPro" id="IPR005828">
    <property type="entry name" value="MFS_sugar_transport-like"/>
</dbReference>
<evidence type="ECO:0000256" key="10">
    <source>
        <dbReference type="SAM" id="Phobius"/>
    </source>
</evidence>
<feature type="transmembrane region" description="Helical" evidence="10">
    <location>
        <begin position="654"/>
        <end position="680"/>
    </location>
</feature>
<reference evidence="12" key="1">
    <citation type="journal article" date="2023" name="G3 (Bethesda)">
        <title>A reference genome for the long-term kleptoplast-retaining sea slug Elysia crispata morphotype clarki.</title>
        <authorList>
            <person name="Eastman K.E."/>
            <person name="Pendleton A.L."/>
            <person name="Shaikh M.A."/>
            <person name="Suttiyut T."/>
            <person name="Ogas R."/>
            <person name="Tomko P."/>
            <person name="Gavelis G."/>
            <person name="Widhalm J.R."/>
            <person name="Wisecaver J.H."/>
        </authorList>
    </citation>
    <scope>NUCLEOTIDE SEQUENCE</scope>
    <source>
        <strain evidence="12">ECLA1</strain>
    </source>
</reference>
<dbReference type="Pfam" id="PF00083">
    <property type="entry name" value="Sugar_tr"/>
    <property type="match status" value="2"/>
</dbReference>
<feature type="compositionally biased region" description="Basic and acidic residues" evidence="9">
    <location>
        <begin position="441"/>
        <end position="456"/>
    </location>
</feature>
<evidence type="ECO:0000256" key="5">
    <source>
        <dbReference type="ARBA" id="ARBA00022692"/>
    </source>
</evidence>
<dbReference type="PROSITE" id="PS50850">
    <property type="entry name" value="MFS"/>
    <property type="match status" value="1"/>
</dbReference>
<gene>
    <name evidence="12" type="ORF">RRG08_011719</name>
</gene>
<keyword evidence="7 10" id="KW-1133">Transmembrane helix</keyword>
<dbReference type="PRINTS" id="PR00171">
    <property type="entry name" value="SUGRTRNSPORT"/>
</dbReference>
<dbReference type="EMBL" id="JAWDGP010001968">
    <property type="protein sequence ID" value="KAK3786403.1"/>
    <property type="molecule type" value="Genomic_DNA"/>
</dbReference>
<dbReference type="PANTHER" id="PTHR48020:SF12">
    <property type="entry name" value="PROTON MYO-INOSITOL COTRANSPORTER"/>
    <property type="match status" value="1"/>
</dbReference>
<dbReference type="InterPro" id="IPR050814">
    <property type="entry name" value="Myo-inositol_Transporter"/>
</dbReference>
<comment type="subcellular location">
    <subcellularLocation>
        <location evidence="1">Membrane</location>
        <topology evidence="1">Multi-pass membrane protein</topology>
    </subcellularLocation>
</comment>
<dbReference type="InterPro" id="IPR032675">
    <property type="entry name" value="LRR_dom_sf"/>
</dbReference>
<evidence type="ECO:0000313" key="12">
    <source>
        <dbReference type="EMBL" id="KAK3786403.1"/>
    </source>
</evidence>
<dbReference type="AlphaFoldDB" id="A0AAE1DYM7"/>
<keyword evidence="3" id="KW-0813">Transport</keyword>
<protein>
    <recommendedName>
        <fullName evidence="11">Major facilitator superfamily (MFS) profile domain-containing protein</fullName>
    </recommendedName>
</protein>
<dbReference type="GO" id="GO:0016324">
    <property type="term" value="C:apical plasma membrane"/>
    <property type="evidence" value="ECO:0007669"/>
    <property type="project" value="TreeGrafter"/>
</dbReference>
<feature type="compositionally biased region" description="Basic and acidic residues" evidence="9">
    <location>
        <begin position="496"/>
        <end position="518"/>
    </location>
</feature>
<dbReference type="NCBIfam" id="TIGR00879">
    <property type="entry name" value="SP"/>
    <property type="match status" value="1"/>
</dbReference>
<evidence type="ECO:0000256" key="1">
    <source>
        <dbReference type="ARBA" id="ARBA00004141"/>
    </source>
</evidence>
<dbReference type="InterPro" id="IPR036259">
    <property type="entry name" value="MFS_trans_sf"/>
</dbReference>
<dbReference type="Gene3D" id="3.80.10.10">
    <property type="entry name" value="Ribonuclease Inhibitor"/>
    <property type="match status" value="2"/>
</dbReference>
<feature type="transmembrane region" description="Helical" evidence="10">
    <location>
        <begin position="621"/>
        <end position="642"/>
    </location>
</feature>
<dbReference type="PROSITE" id="PS00216">
    <property type="entry name" value="SUGAR_TRANSPORT_1"/>
    <property type="match status" value="1"/>
</dbReference>
<dbReference type="InterPro" id="IPR020846">
    <property type="entry name" value="MFS_dom"/>
</dbReference>
<dbReference type="Gene3D" id="1.20.1250.20">
    <property type="entry name" value="MFS general substrate transporter like domains"/>
    <property type="match status" value="2"/>
</dbReference>
<keyword evidence="13" id="KW-1185">Reference proteome</keyword>
<keyword evidence="4" id="KW-0433">Leucine-rich repeat</keyword>
<dbReference type="PROSITE" id="PS51450">
    <property type="entry name" value="LRR"/>
    <property type="match status" value="3"/>
</dbReference>
<dbReference type="SMART" id="SM00365">
    <property type="entry name" value="LRR_SD22"/>
    <property type="match status" value="3"/>
</dbReference>
<dbReference type="SUPFAM" id="SSF103473">
    <property type="entry name" value="MFS general substrate transporter"/>
    <property type="match status" value="1"/>
</dbReference>
<feature type="region of interest" description="Disordered" evidence="9">
    <location>
        <begin position="441"/>
        <end position="518"/>
    </location>
</feature>
<keyword evidence="5 10" id="KW-0812">Transmembrane</keyword>
<feature type="domain" description="Major facilitator superfamily (MFS) profile" evidence="11">
    <location>
        <begin position="530"/>
        <end position="1040"/>
    </location>
</feature>
<feature type="transmembrane region" description="Helical" evidence="10">
    <location>
        <begin position="947"/>
        <end position="967"/>
    </location>
</feature>
<feature type="transmembrane region" description="Helical" evidence="10">
    <location>
        <begin position="988"/>
        <end position="1006"/>
    </location>
</feature>
<dbReference type="Pfam" id="PF13855">
    <property type="entry name" value="LRR_8"/>
    <property type="match status" value="1"/>
</dbReference>
<accession>A0AAE1DYM7</accession>